<name>A0A059C649_EUCGR</name>
<evidence type="ECO:0008006" key="2">
    <source>
        <dbReference type="Google" id="ProtNLM"/>
    </source>
</evidence>
<reference evidence="1" key="1">
    <citation type="submission" date="2013-07" db="EMBL/GenBank/DDBJ databases">
        <title>The genome of Eucalyptus grandis.</title>
        <authorList>
            <person name="Schmutz J."/>
            <person name="Hayes R."/>
            <person name="Myburg A."/>
            <person name="Tuskan G."/>
            <person name="Grattapaglia D."/>
            <person name="Rokhsar D.S."/>
        </authorList>
    </citation>
    <scope>NUCLEOTIDE SEQUENCE</scope>
    <source>
        <tissue evidence="1">Leaf extractions</tissue>
    </source>
</reference>
<dbReference type="Gramene" id="KCW73395">
    <property type="protein sequence ID" value="KCW73395"/>
    <property type="gene ID" value="EUGRSUZ_E01871"/>
</dbReference>
<dbReference type="EMBL" id="KK198757">
    <property type="protein sequence ID" value="KCW73395.1"/>
    <property type="molecule type" value="Genomic_DNA"/>
</dbReference>
<dbReference type="PANTHER" id="PTHR47186:SF18">
    <property type="entry name" value="RX N-TERMINAL DOMAIN-CONTAINING PROTEIN"/>
    <property type="match status" value="1"/>
</dbReference>
<gene>
    <name evidence="1" type="ORF">EUGRSUZ_E01871</name>
</gene>
<dbReference type="AlphaFoldDB" id="A0A059C649"/>
<dbReference type="SUPFAM" id="SSF52058">
    <property type="entry name" value="L domain-like"/>
    <property type="match status" value="1"/>
</dbReference>
<dbReference type="InterPro" id="IPR032675">
    <property type="entry name" value="LRR_dom_sf"/>
</dbReference>
<dbReference type="InParanoid" id="A0A059C649"/>
<accession>A0A059C649</accession>
<organism evidence="1">
    <name type="scientific">Eucalyptus grandis</name>
    <name type="common">Flooded gum</name>
    <dbReference type="NCBI Taxonomy" id="71139"/>
    <lineage>
        <taxon>Eukaryota</taxon>
        <taxon>Viridiplantae</taxon>
        <taxon>Streptophyta</taxon>
        <taxon>Embryophyta</taxon>
        <taxon>Tracheophyta</taxon>
        <taxon>Spermatophyta</taxon>
        <taxon>Magnoliopsida</taxon>
        <taxon>eudicotyledons</taxon>
        <taxon>Gunneridae</taxon>
        <taxon>Pentapetalae</taxon>
        <taxon>rosids</taxon>
        <taxon>malvids</taxon>
        <taxon>Myrtales</taxon>
        <taxon>Myrtaceae</taxon>
        <taxon>Myrtoideae</taxon>
        <taxon>Eucalypteae</taxon>
        <taxon>Eucalyptus</taxon>
    </lineage>
</organism>
<protein>
    <recommendedName>
        <fullName evidence="2">NB-ARC domain-containing protein</fullName>
    </recommendedName>
</protein>
<evidence type="ECO:0000313" key="1">
    <source>
        <dbReference type="EMBL" id="KCW73395.1"/>
    </source>
</evidence>
<proteinExistence type="predicted"/>
<dbReference type="PANTHER" id="PTHR47186">
    <property type="entry name" value="LEUCINE-RICH REPEAT-CONTAINING PROTEIN 57"/>
    <property type="match status" value="1"/>
</dbReference>
<sequence length="383" mass="43638">MGALESLTELLLDYSTSIKEIPEWRRMKNLKILSLVGCTSLNKFSFIGCSTSAIELSLVDNHFNSLIELDLSSTAIGVLPDSIGYMKKLKVLKLCQCPLRKIPSAIKMLEKLEQLEAGGVGRPELEEIHSDIGKLPNLKKLVFVGNEIPAIPQLPESLITLTIESFLLNKMPDVSNLLNLRNLNLNISFKHPFKLDADPSSWGIERLRMLEVLNLKCSDISTSSFDLFLLSELKELQFQCRNLQCLPRLPMNLSSLRIRYCNRIKTTNDISHLKALSRLEIRGCKELTEIEGLEGLENLRTLDLCLLPSVKLPDLTSLKKLKLKKIYLCSFHSLIEIPDYPNLLETPETGFCRRLEKPFRSIELQESRSFSRRLRTGLTQWVW</sequence>
<dbReference type="Gene3D" id="3.80.10.10">
    <property type="entry name" value="Ribonuclease Inhibitor"/>
    <property type="match status" value="2"/>
</dbReference>
<dbReference type="STRING" id="71139.A0A059C649"/>